<dbReference type="InterPro" id="IPR052025">
    <property type="entry name" value="Xyloglucanase_GH74"/>
</dbReference>
<comment type="caution">
    <text evidence="2">The sequence shown here is derived from an EMBL/GenBank/DDBJ whole genome shotgun (WGS) entry which is preliminary data.</text>
</comment>
<evidence type="ECO:0000256" key="1">
    <source>
        <dbReference type="SAM" id="MobiDB-lite"/>
    </source>
</evidence>
<accession>A0ABU2GA64</accession>
<proteinExistence type="predicted"/>
<gene>
    <name evidence="2" type="ORF">NDI76_02680</name>
</gene>
<reference evidence="2 3" key="1">
    <citation type="submission" date="2022-06" db="EMBL/GenBank/DDBJ databases">
        <title>Halogeometricum sp. a new haloarchaeum isolate from saline soil.</title>
        <authorList>
            <person name="Strakova D."/>
            <person name="Galisteo C."/>
            <person name="Sanchez-Porro C."/>
            <person name="Ventosa A."/>
        </authorList>
    </citation>
    <scope>NUCLEOTIDE SEQUENCE [LARGE SCALE GENOMIC DNA]</scope>
    <source>
        <strain evidence="2 3">S1BR25-6</strain>
    </source>
</reference>
<feature type="compositionally biased region" description="Basic and acidic residues" evidence="1">
    <location>
        <begin position="156"/>
        <end position="183"/>
    </location>
</feature>
<evidence type="ECO:0000313" key="2">
    <source>
        <dbReference type="EMBL" id="MDS0297644.1"/>
    </source>
</evidence>
<organism evidence="2 3">
    <name type="scientific">Halogeometricum salsisoli</name>
    <dbReference type="NCBI Taxonomy" id="2950536"/>
    <lineage>
        <taxon>Archaea</taxon>
        <taxon>Methanobacteriati</taxon>
        <taxon>Methanobacteriota</taxon>
        <taxon>Stenosarchaea group</taxon>
        <taxon>Halobacteria</taxon>
        <taxon>Halobacteriales</taxon>
        <taxon>Haloferacaceae</taxon>
        <taxon>Halogeometricum</taxon>
    </lineage>
</organism>
<dbReference type="RefSeq" id="WP_310923854.1">
    <property type="nucleotide sequence ID" value="NZ_JAMQOP010000001.1"/>
</dbReference>
<dbReference type="EMBL" id="JAMQOP010000001">
    <property type="protein sequence ID" value="MDS0297644.1"/>
    <property type="molecule type" value="Genomic_DNA"/>
</dbReference>
<name>A0ABU2GA64_9EURY</name>
<keyword evidence="3" id="KW-1185">Reference proteome</keyword>
<feature type="region of interest" description="Disordered" evidence="1">
    <location>
        <begin position="231"/>
        <end position="253"/>
    </location>
</feature>
<dbReference type="Gene3D" id="2.130.10.10">
    <property type="entry name" value="YVTN repeat-like/Quinoprotein amine dehydrogenase"/>
    <property type="match status" value="1"/>
</dbReference>
<evidence type="ECO:0008006" key="4">
    <source>
        <dbReference type="Google" id="ProtNLM"/>
    </source>
</evidence>
<protein>
    <recommendedName>
        <fullName evidence="4">Glycosyl hydrolase</fullName>
    </recommendedName>
</protein>
<feature type="region of interest" description="Disordered" evidence="1">
    <location>
        <begin position="156"/>
        <end position="185"/>
    </location>
</feature>
<dbReference type="PANTHER" id="PTHR43739:SF5">
    <property type="entry name" value="EXO-ALPHA-SIALIDASE"/>
    <property type="match status" value="1"/>
</dbReference>
<dbReference type="SUPFAM" id="SSF110296">
    <property type="entry name" value="Oligoxyloglucan reducing end-specific cellobiohydrolase"/>
    <property type="match status" value="1"/>
</dbReference>
<dbReference type="CDD" id="cd15482">
    <property type="entry name" value="Sialidase_non-viral"/>
    <property type="match status" value="1"/>
</dbReference>
<dbReference type="InterPro" id="IPR015943">
    <property type="entry name" value="WD40/YVTN_repeat-like_dom_sf"/>
</dbReference>
<sequence>MAEDVLVVGDAETESPTARRTFEGHEVECLAAGDDAPARAFCGTFESGLHRTDDAGETWDRVGADAIPESVTSVAVSPHDPAVVYAGTEPSAVFESTDAGETWTEFDGLADLPSASEWSFPPRPDTHHARWVEPDPADPDHLYVGVEAGALVQTRDGGETWEDRVPSARRDTHSMTTHGDEPGRAWVAAGDGYAETRDGGETWTHPQAGLDHRYCWSVVVDEADPSRILLSSASGPRSAHNPASAESYLYRREGGTGDDGGAWERLDDAGIPTGSGVVRAVLARGRDAGAFYAVTNRGLYRTADGGDSFDRLDVPWPDAYEGQTPSGLAVVGEANR</sequence>
<dbReference type="PANTHER" id="PTHR43739">
    <property type="entry name" value="XYLOGLUCANASE (EUROFUNG)"/>
    <property type="match status" value="1"/>
</dbReference>
<dbReference type="Proteomes" id="UP001257060">
    <property type="component" value="Unassembled WGS sequence"/>
</dbReference>
<evidence type="ECO:0000313" key="3">
    <source>
        <dbReference type="Proteomes" id="UP001257060"/>
    </source>
</evidence>